<gene>
    <name evidence="1" type="ORF">ACFONJ_18830</name>
</gene>
<dbReference type="Gene3D" id="3.40.1580.10">
    <property type="entry name" value="SMI1/KNR4-like"/>
    <property type="match status" value="1"/>
</dbReference>
<proteinExistence type="predicted"/>
<dbReference type="InterPro" id="IPR037883">
    <property type="entry name" value="Knr4/Smi1-like_sf"/>
</dbReference>
<dbReference type="SUPFAM" id="SSF160631">
    <property type="entry name" value="SMI1/KNR4-like"/>
    <property type="match status" value="1"/>
</dbReference>
<sequence>MILFKIVPIEEIELEILKEKENLQNFPEIVDFPFPEYYKKLVTLIKTTEISTETILYNAVEAFNNNKEFVLPDHWCFAGNGQGDQWFMDKEGIVFFYDHDYDEKLQPMNINFEQWLQMAFVIQQLDAYFDEHEDIPGVIREGFYKALNGIHPTLSENYPFIT</sequence>
<evidence type="ECO:0000313" key="1">
    <source>
        <dbReference type="EMBL" id="MFC3758037.1"/>
    </source>
</evidence>
<name>A0ABV7XZW6_9FLAO</name>
<dbReference type="RefSeq" id="WP_290299668.1">
    <property type="nucleotide sequence ID" value="NZ_JAUFQR010000001.1"/>
</dbReference>
<dbReference type="EMBL" id="JBHRYO010000002">
    <property type="protein sequence ID" value="MFC3758037.1"/>
    <property type="molecule type" value="Genomic_DNA"/>
</dbReference>
<organism evidence="1 2">
    <name type="scientific">Chryseobacterium tructae</name>
    <dbReference type="NCBI Taxonomy" id="1037380"/>
    <lineage>
        <taxon>Bacteria</taxon>
        <taxon>Pseudomonadati</taxon>
        <taxon>Bacteroidota</taxon>
        <taxon>Flavobacteriia</taxon>
        <taxon>Flavobacteriales</taxon>
        <taxon>Weeksellaceae</taxon>
        <taxon>Chryseobacterium group</taxon>
        <taxon>Chryseobacterium</taxon>
    </lineage>
</organism>
<evidence type="ECO:0000313" key="2">
    <source>
        <dbReference type="Proteomes" id="UP001595735"/>
    </source>
</evidence>
<accession>A0ABV7XZW6</accession>
<comment type="caution">
    <text evidence="1">The sequence shown here is derived from an EMBL/GenBank/DDBJ whole genome shotgun (WGS) entry which is preliminary data.</text>
</comment>
<reference evidence="2" key="1">
    <citation type="journal article" date="2019" name="Int. J. Syst. Evol. Microbiol.">
        <title>The Global Catalogue of Microorganisms (GCM) 10K type strain sequencing project: providing services to taxonomists for standard genome sequencing and annotation.</title>
        <authorList>
            <consortium name="The Broad Institute Genomics Platform"/>
            <consortium name="The Broad Institute Genome Sequencing Center for Infectious Disease"/>
            <person name="Wu L."/>
            <person name="Ma J."/>
        </authorList>
    </citation>
    <scope>NUCLEOTIDE SEQUENCE [LARGE SCALE GENOMIC DNA]</scope>
    <source>
        <strain evidence="2">CECT 7798</strain>
    </source>
</reference>
<dbReference type="Proteomes" id="UP001595735">
    <property type="component" value="Unassembled WGS sequence"/>
</dbReference>
<protein>
    <submittedName>
        <fullName evidence="1">SMI1/KNR4 family protein</fullName>
    </submittedName>
</protein>
<keyword evidence="2" id="KW-1185">Reference proteome</keyword>